<dbReference type="EMBL" id="OY569118">
    <property type="protein sequence ID" value="CAJ1001048.1"/>
    <property type="molecule type" value="Genomic_DNA"/>
</dbReference>
<dbReference type="AlphaFoldDB" id="A0AA48M4A9"/>
<gene>
    <name evidence="1" type="ORF">BSPP4475_01745</name>
</gene>
<proteinExistence type="predicted"/>
<sequence length="74" mass="8603">MQVELDDLLGFGEVCEMTGKSKGYIQEYIRRGQFPEPVKTLSCGPLWLREQIQTWIDTPRRRGRTKKAEMPSSE</sequence>
<protein>
    <submittedName>
        <fullName evidence="1">DNA-binding protein</fullName>
    </submittedName>
</protein>
<organism evidence="1 2">
    <name type="scientific">Brevibacillus aydinogluensis</name>
    <dbReference type="NCBI Taxonomy" id="927786"/>
    <lineage>
        <taxon>Bacteria</taxon>
        <taxon>Bacillati</taxon>
        <taxon>Bacillota</taxon>
        <taxon>Bacilli</taxon>
        <taxon>Bacillales</taxon>
        <taxon>Paenibacillaceae</taxon>
        <taxon>Brevibacillus</taxon>
    </lineage>
</organism>
<dbReference type="InterPro" id="IPR009061">
    <property type="entry name" value="DNA-bd_dom_put_sf"/>
</dbReference>
<accession>A0AA48M4A9</accession>
<dbReference type="SUPFAM" id="SSF46955">
    <property type="entry name" value="Putative DNA-binding domain"/>
    <property type="match status" value="1"/>
</dbReference>
<reference evidence="1" key="1">
    <citation type="submission" date="2023-07" db="EMBL/GenBank/DDBJ databases">
        <authorList>
            <person name="Ivanov I."/>
            <person name="Teneva D."/>
            <person name="Stoikov I."/>
        </authorList>
    </citation>
    <scope>NUCLEOTIDE SEQUENCE</scope>
    <source>
        <strain evidence="1">4475</strain>
    </source>
</reference>
<keyword evidence="2" id="KW-1185">Reference proteome</keyword>
<dbReference type="Gene3D" id="1.10.238.160">
    <property type="match status" value="1"/>
</dbReference>
<evidence type="ECO:0000313" key="1">
    <source>
        <dbReference type="EMBL" id="CAJ1001048.1"/>
    </source>
</evidence>
<name>A0AA48M4A9_9BACL</name>
<evidence type="ECO:0000313" key="2">
    <source>
        <dbReference type="Proteomes" id="UP001189619"/>
    </source>
</evidence>
<keyword evidence="1" id="KW-0238">DNA-binding</keyword>
<dbReference type="GO" id="GO:0003677">
    <property type="term" value="F:DNA binding"/>
    <property type="evidence" value="ECO:0007669"/>
    <property type="project" value="UniProtKB-KW"/>
</dbReference>
<dbReference type="KEGG" id="bayd:BSPP4475_01745"/>
<dbReference type="Proteomes" id="UP001189619">
    <property type="component" value="Chromosome"/>
</dbReference>